<evidence type="ECO:0000256" key="1">
    <source>
        <dbReference type="SAM" id="SignalP"/>
    </source>
</evidence>
<dbReference type="AlphaFoldDB" id="A0A368X835"/>
<dbReference type="Pfam" id="PF07589">
    <property type="entry name" value="PEP-CTERM"/>
    <property type="match status" value="1"/>
</dbReference>
<dbReference type="EMBL" id="QPJK01000016">
    <property type="protein sequence ID" value="RCW64123.1"/>
    <property type="molecule type" value="Genomic_DNA"/>
</dbReference>
<accession>A0A368X835</accession>
<evidence type="ECO:0000259" key="2">
    <source>
        <dbReference type="Pfam" id="PF07589"/>
    </source>
</evidence>
<evidence type="ECO:0000313" key="4">
    <source>
        <dbReference type="Proteomes" id="UP000252884"/>
    </source>
</evidence>
<dbReference type="RefSeq" id="WP_147283051.1">
    <property type="nucleotide sequence ID" value="NZ_QPJK01000016.1"/>
</dbReference>
<dbReference type="OrthoDB" id="5781157at2"/>
<dbReference type="InterPro" id="IPR013424">
    <property type="entry name" value="Ice-binding_C"/>
</dbReference>
<keyword evidence="1" id="KW-0732">Signal</keyword>
<comment type="caution">
    <text evidence="3">The sequence shown here is derived from an EMBL/GenBank/DDBJ whole genome shotgun (WGS) entry which is preliminary data.</text>
</comment>
<sequence length="305" mass="31796">MSRSIRSGLIATALAFGAVHSAHAIATITLPTSPIDGIGPQQFDQALVYSSSLLAQQKAAGLIPGNNSVFDFAVGSGTLGLIVYSNNGVANPSPFQQPMNAGGSGDFDGTWGMGAAGTINALRTLLTIGGTAYQPLFVFDHNENQQSPNLLISGRVAVYRGATLLQEFALDTVANGSYDVNARVTSCGSPTVGANPDLPLGDCNILTPSANTYKWQTSGSGKPDYFAVFPTFNLYDGGFLPSDSIVIQMSLRDMDPGFDELAIAGYLFQSRNDVPEPGTLTLAGLALVALGAARRRGRAGQRRGS</sequence>
<dbReference type="Proteomes" id="UP000252884">
    <property type="component" value="Unassembled WGS sequence"/>
</dbReference>
<gene>
    <name evidence="3" type="ORF">DES41_11630</name>
</gene>
<evidence type="ECO:0000313" key="3">
    <source>
        <dbReference type="EMBL" id="RCW64123.1"/>
    </source>
</evidence>
<feature type="domain" description="Ice-binding protein C-terminal" evidence="2">
    <location>
        <begin position="273"/>
        <end position="296"/>
    </location>
</feature>
<feature type="signal peptide" evidence="1">
    <location>
        <begin position="1"/>
        <end position="24"/>
    </location>
</feature>
<reference evidence="3 4" key="1">
    <citation type="submission" date="2018-07" db="EMBL/GenBank/DDBJ databases">
        <title>Genomic Encyclopedia of Type Strains, Phase IV (KMG-IV): sequencing the most valuable type-strain genomes for metagenomic binning, comparative biology and taxonomic classification.</title>
        <authorList>
            <person name="Goeker M."/>
        </authorList>
    </citation>
    <scope>NUCLEOTIDE SEQUENCE [LARGE SCALE GENOMIC DNA]</scope>
    <source>
        <strain evidence="3 4">DSM 21634</strain>
    </source>
</reference>
<name>A0A368X835_9BURK</name>
<feature type="chain" id="PRO_5017042325" evidence="1">
    <location>
        <begin position="25"/>
        <end position="305"/>
    </location>
</feature>
<protein>
    <submittedName>
        <fullName evidence="3">PEP-CTERM motif-containing protein</fullName>
    </submittedName>
</protein>
<keyword evidence="4" id="KW-1185">Reference proteome</keyword>
<organism evidence="3 4">
    <name type="scientific">Pseudorhodoferax soli</name>
    <dbReference type="NCBI Taxonomy" id="545864"/>
    <lineage>
        <taxon>Bacteria</taxon>
        <taxon>Pseudomonadati</taxon>
        <taxon>Pseudomonadota</taxon>
        <taxon>Betaproteobacteria</taxon>
        <taxon>Burkholderiales</taxon>
        <taxon>Comamonadaceae</taxon>
    </lineage>
</organism>
<proteinExistence type="predicted"/>